<dbReference type="EMBL" id="UYYG01001183">
    <property type="protein sequence ID" value="VDN59501.1"/>
    <property type="molecule type" value="Genomic_DNA"/>
</dbReference>
<dbReference type="GO" id="GO:0046872">
    <property type="term" value="F:metal ion binding"/>
    <property type="evidence" value="ECO:0007669"/>
    <property type="project" value="UniProtKB-KW"/>
</dbReference>
<dbReference type="InterPro" id="IPR014043">
    <property type="entry name" value="Acyl_transferase_dom"/>
</dbReference>
<dbReference type="InterPro" id="IPR007666">
    <property type="entry name" value="ADP_PFK/GK"/>
</dbReference>
<evidence type="ECO:0000256" key="3">
    <source>
        <dbReference type="ARBA" id="ARBA00022777"/>
    </source>
</evidence>
<dbReference type="PANTHER" id="PTHR21208">
    <property type="entry name" value="ADP-DEPENDENT GLUCOKINASE"/>
    <property type="match status" value="1"/>
</dbReference>
<dbReference type="STRING" id="318479.A0A158Q536"/>
<dbReference type="AlphaFoldDB" id="A0A158Q536"/>
<dbReference type="Gene3D" id="3.30.70.250">
    <property type="entry name" value="Malonyl-CoA ACP transacylase, ACP-binding"/>
    <property type="match status" value="1"/>
</dbReference>
<evidence type="ECO:0000313" key="10">
    <source>
        <dbReference type="WBParaSite" id="DME_0000636301-mRNA-1"/>
    </source>
</evidence>
<accession>A0A158Q536</accession>
<organism evidence="8 10">
    <name type="scientific">Dracunculus medinensis</name>
    <name type="common">Guinea worm</name>
    <dbReference type="NCBI Taxonomy" id="318479"/>
    <lineage>
        <taxon>Eukaryota</taxon>
        <taxon>Metazoa</taxon>
        <taxon>Ecdysozoa</taxon>
        <taxon>Nematoda</taxon>
        <taxon>Chromadorea</taxon>
        <taxon>Rhabditida</taxon>
        <taxon>Spirurina</taxon>
        <taxon>Dracunculoidea</taxon>
        <taxon>Dracunculidae</taxon>
        <taxon>Dracunculus</taxon>
    </lineage>
</organism>
<dbReference type="Proteomes" id="UP000038040">
    <property type="component" value="Unplaced"/>
</dbReference>
<name>A0A158Q536_DRAME</name>
<evidence type="ECO:0000256" key="5">
    <source>
        <dbReference type="ARBA" id="ARBA00023152"/>
    </source>
</evidence>
<dbReference type="GO" id="GO:0006096">
    <property type="term" value="P:glycolytic process"/>
    <property type="evidence" value="ECO:0007669"/>
    <property type="project" value="UniProtKB-KW"/>
</dbReference>
<dbReference type="OrthoDB" id="5847021at2759"/>
<protein>
    <submittedName>
        <fullName evidence="10">PKS_AT domain-containing protein</fullName>
    </submittedName>
</protein>
<dbReference type="WBParaSite" id="DME_0000636301-mRNA-1">
    <property type="protein sequence ID" value="DME_0000636301-mRNA-1"/>
    <property type="gene ID" value="DME_0000636301"/>
</dbReference>
<dbReference type="Gene3D" id="3.40.366.10">
    <property type="entry name" value="Malonyl-Coenzyme A Acyl Carrier Protein, domain 2"/>
    <property type="match status" value="1"/>
</dbReference>
<dbReference type="GO" id="GO:0006006">
    <property type="term" value="P:glucose metabolic process"/>
    <property type="evidence" value="ECO:0007669"/>
    <property type="project" value="TreeGrafter"/>
</dbReference>
<evidence type="ECO:0000256" key="1">
    <source>
        <dbReference type="ARBA" id="ARBA00022679"/>
    </source>
</evidence>
<proteinExistence type="predicted"/>
<keyword evidence="3" id="KW-0418">Kinase</keyword>
<evidence type="ECO:0000313" key="8">
    <source>
        <dbReference type="Proteomes" id="UP000038040"/>
    </source>
</evidence>
<reference evidence="7 9" key="2">
    <citation type="submission" date="2018-11" db="EMBL/GenBank/DDBJ databases">
        <authorList>
            <consortium name="Pathogen Informatics"/>
        </authorList>
    </citation>
    <scope>NUCLEOTIDE SEQUENCE [LARGE SCALE GENOMIC DNA]</scope>
</reference>
<evidence type="ECO:0000313" key="7">
    <source>
        <dbReference type="EMBL" id="VDN59501.1"/>
    </source>
</evidence>
<dbReference type="SUPFAM" id="SSF53613">
    <property type="entry name" value="Ribokinase-like"/>
    <property type="match status" value="1"/>
</dbReference>
<dbReference type="Gene3D" id="3.40.1190.20">
    <property type="match status" value="1"/>
</dbReference>
<dbReference type="Proteomes" id="UP000274756">
    <property type="component" value="Unassembled WGS sequence"/>
</dbReference>
<dbReference type="PROSITE" id="PS51255">
    <property type="entry name" value="ADPK"/>
    <property type="match status" value="1"/>
</dbReference>
<keyword evidence="4" id="KW-0460">Magnesium</keyword>
<evidence type="ECO:0000259" key="6">
    <source>
        <dbReference type="SMART" id="SM00827"/>
    </source>
</evidence>
<keyword evidence="5" id="KW-0324">Glycolysis</keyword>
<evidence type="ECO:0000313" key="9">
    <source>
        <dbReference type="Proteomes" id="UP000274756"/>
    </source>
</evidence>
<keyword evidence="1" id="KW-0808">Transferase</keyword>
<keyword evidence="9" id="KW-1185">Reference proteome</keyword>
<reference evidence="10" key="1">
    <citation type="submission" date="2016-04" db="UniProtKB">
        <authorList>
            <consortium name="WormBaseParasite"/>
        </authorList>
    </citation>
    <scope>IDENTIFICATION</scope>
</reference>
<feature type="domain" description="Malonyl-CoA:ACP transacylase (MAT)" evidence="6">
    <location>
        <begin position="465"/>
        <end position="767"/>
    </location>
</feature>
<dbReference type="GO" id="GO:0005783">
    <property type="term" value="C:endoplasmic reticulum"/>
    <property type="evidence" value="ECO:0007669"/>
    <property type="project" value="TreeGrafter"/>
</dbReference>
<keyword evidence="2" id="KW-0479">Metal-binding</keyword>
<dbReference type="SUPFAM" id="SSF52151">
    <property type="entry name" value="FabD/lysophospholipase-like"/>
    <property type="match status" value="1"/>
</dbReference>
<dbReference type="InterPro" id="IPR016035">
    <property type="entry name" value="Acyl_Trfase/lysoPLipase"/>
</dbReference>
<dbReference type="Pfam" id="PF00698">
    <property type="entry name" value="Acyl_transf_1"/>
    <property type="match status" value="1"/>
</dbReference>
<dbReference type="Pfam" id="PF04587">
    <property type="entry name" value="ADP_PFK_GK"/>
    <property type="match status" value="1"/>
</dbReference>
<dbReference type="SMART" id="SM00827">
    <property type="entry name" value="PKS_AT"/>
    <property type="match status" value="1"/>
</dbReference>
<dbReference type="GO" id="GO:0043843">
    <property type="term" value="F:ADP-specific glucokinase activity"/>
    <property type="evidence" value="ECO:0007669"/>
    <property type="project" value="TreeGrafter"/>
</dbReference>
<dbReference type="PANTHER" id="PTHR21208:SF0">
    <property type="entry name" value="ADP-DEPENDENT GLUCOKINASE"/>
    <property type="match status" value="1"/>
</dbReference>
<gene>
    <name evidence="7" type="ORF">DME_LOCUS9474</name>
</gene>
<sequence>MIHTSDEKLFQILVQAAGDSQQRPQYYIGGNAALMAEKIASSFPRTTAYLVGPIGPRSQALLHPSIVRTNSTRIIKDEIHIIMEYKQGEILGEYVAPASSRFITSHDQYSGSSVVIEMFFKAISQFQPDLIILTGVHLIQTQNKEMRSEKLRLIKRNLLQLPSNIPIHLELGSIGHADYVAEVLKKIVPNVDSLGINEQELAFFSHIANGPYTDLYPVSPGAVHVHKFVAHLNITINYFDYYMNSKKKNFHVYRGTDWSNLAAGLAAGARTAAYSCNAARDINTDNLELRTSLTHVLDREVGKMYNFEPHKPIASWMRKDVVFIYTPVLVCKFPSRTVGIDDAISTSGLLFSQFHRFSTWMKRAVPPLLSTVRGIRRIRSKKFLCPDPIETLKKPTNRPVKWIEDATTYSDIHNLMTDPSSIPYSRKDMERLMHSTQEKMKKETKKKKKGINFGHIPISEQVVVMFPGQGSQYTGMGKKVIDCRKADEIYERASEILQYDLKQICIEGPKTKLDQTIYCQPAMLVTCLAAWEKFKQSNEWVVDKLTHTAGFSVGEIASLVLAGVISFEDAVKLVKIRAEAMNQCSQRISSGMLTIRTSAISRLSEAMKDAKLSAVEKNELAICEISNYLFCHVKVIGASQKCMDYLIQNKDKYSFQVVKKLAVSGAFHTTLMKEAAEPLNAALKDITINPPCINIFSNYTGELFHDSPISIKASIVKQIYNSVKWEQIQQHLFRLHRNHQYPLYMEVGPGRQLGAMFYNISKRVYAHYESFPA</sequence>
<dbReference type="InterPro" id="IPR029056">
    <property type="entry name" value="Ribokinase-like"/>
</dbReference>
<dbReference type="InterPro" id="IPR001227">
    <property type="entry name" value="Ac_transferase_dom_sf"/>
</dbReference>
<evidence type="ECO:0000256" key="2">
    <source>
        <dbReference type="ARBA" id="ARBA00022723"/>
    </source>
</evidence>
<evidence type="ECO:0000256" key="4">
    <source>
        <dbReference type="ARBA" id="ARBA00022842"/>
    </source>
</evidence>